<dbReference type="InterPro" id="IPR037523">
    <property type="entry name" value="VOC_core"/>
</dbReference>
<evidence type="ECO:0000313" key="6">
    <source>
        <dbReference type="EMBL" id="MCX2982907.1"/>
    </source>
</evidence>
<gene>
    <name evidence="6" type="ORF">EYC98_18755</name>
</gene>
<dbReference type="InterPro" id="IPR004360">
    <property type="entry name" value="Glyas_Fos-R_dOase_dom"/>
</dbReference>
<evidence type="ECO:0000256" key="4">
    <source>
        <dbReference type="ARBA" id="ARBA00033298"/>
    </source>
</evidence>
<accession>A0ABT3TNL5</accession>
<keyword evidence="7" id="KW-1185">Reference proteome</keyword>
<feature type="domain" description="VOC" evidence="5">
    <location>
        <begin position="45"/>
        <end position="165"/>
    </location>
</feature>
<name>A0ABT3TNL5_9GAMM</name>
<dbReference type="Gene3D" id="3.10.180.10">
    <property type="entry name" value="2,3-Dihydroxybiphenyl 1,2-Dioxygenase, domain 1"/>
    <property type="match status" value="1"/>
</dbReference>
<reference evidence="6" key="1">
    <citation type="submission" date="2019-02" db="EMBL/GenBank/DDBJ databases">
        <authorList>
            <person name="Li S.-H."/>
        </authorList>
    </citation>
    <scope>NUCLEOTIDE SEQUENCE</scope>
    <source>
        <strain evidence="6">IMCC14734</strain>
    </source>
</reference>
<evidence type="ECO:0000313" key="7">
    <source>
        <dbReference type="Proteomes" id="UP001143362"/>
    </source>
</evidence>
<dbReference type="EMBL" id="SHNN01000004">
    <property type="protein sequence ID" value="MCX2982907.1"/>
    <property type="molecule type" value="Genomic_DNA"/>
</dbReference>
<dbReference type="SUPFAM" id="SSF54593">
    <property type="entry name" value="Glyoxalase/Bleomycin resistance protein/Dihydroxybiphenyl dioxygenase"/>
    <property type="match status" value="1"/>
</dbReference>
<dbReference type="Proteomes" id="UP001143362">
    <property type="component" value="Unassembled WGS sequence"/>
</dbReference>
<evidence type="ECO:0000259" key="5">
    <source>
        <dbReference type="PROSITE" id="PS51819"/>
    </source>
</evidence>
<dbReference type="PANTHER" id="PTHR46036">
    <property type="entry name" value="LACTOYLGLUTATHIONE LYASE"/>
    <property type="match status" value="1"/>
</dbReference>
<dbReference type="CDD" id="cd06587">
    <property type="entry name" value="VOC"/>
    <property type="match status" value="1"/>
</dbReference>
<evidence type="ECO:0000256" key="3">
    <source>
        <dbReference type="ARBA" id="ARBA00032460"/>
    </source>
</evidence>
<comment type="caution">
    <text evidence="6">The sequence shown here is derived from an EMBL/GenBank/DDBJ whole genome shotgun (WGS) entry which is preliminary data.</text>
</comment>
<organism evidence="6 7">
    <name type="scientific">Candidatus Litorirhabdus singularis</name>
    <dbReference type="NCBI Taxonomy" id="2518993"/>
    <lineage>
        <taxon>Bacteria</taxon>
        <taxon>Pseudomonadati</taxon>
        <taxon>Pseudomonadota</taxon>
        <taxon>Gammaproteobacteria</taxon>
        <taxon>Cellvibrionales</taxon>
        <taxon>Halieaceae</taxon>
        <taxon>Candidatus Litorirhabdus</taxon>
    </lineage>
</organism>
<dbReference type="PANTHER" id="PTHR46036:SF5">
    <property type="entry name" value="LACTOYLGLUTATHIONE LYASE"/>
    <property type="match status" value="1"/>
</dbReference>
<dbReference type="InterPro" id="IPR029068">
    <property type="entry name" value="Glyas_Bleomycin-R_OHBP_Dase"/>
</dbReference>
<evidence type="ECO:0000256" key="2">
    <source>
        <dbReference type="ARBA" id="ARBA00030892"/>
    </source>
</evidence>
<evidence type="ECO:0000256" key="1">
    <source>
        <dbReference type="ARBA" id="ARBA00030291"/>
    </source>
</evidence>
<proteinExistence type="predicted"/>
<dbReference type="Pfam" id="PF00903">
    <property type="entry name" value="Glyoxalase"/>
    <property type="match status" value="1"/>
</dbReference>
<sequence length="177" mass="19298">MIVDMRPTGSIICIGGWLIASGILPTLIEVNSTNLSQVITTMKTSIDQYCINVSDLDKSIAFWEGALQLTITHRIETEGFTEIVLAGDNGHRIQLASHHDQTGPIEHGNGFWKLYLNTDDCAGLYQRCIDAGAESISAPERLEHWPVTAAFVRDPDGYMVEILEHHGEAPALSGPAA</sequence>
<dbReference type="PROSITE" id="PS51819">
    <property type="entry name" value="VOC"/>
    <property type="match status" value="1"/>
</dbReference>
<protein>
    <recommendedName>
        <fullName evidence="2">Aldoketomutase</fullName>
    </recommendedName>
    <alternativeName>
        <fullName evidence="1">Ketone-aldehyde mutase</fullName>
    </alternativeName>
    <alternativeName>
        <fullName evidence="3">Methylglyoxalase</fullName>
    </alternativeName>
    <alternativeName>
        <fullName evidence="4">S-D-lactoylglutathione methylglyoxal lyase</fullName>
    </alternativeName>
</protein>